<dbReference type="AlphaFoldDB" id="A0A1L9VLP5"/>
<proteinExistence type="predicted"/>
<dbReference type="RefSeq" id="XP_022401490.1">
    <property type="nucleotide sequence ID" value="XM_022550145.1"/>
</dbReference>
<keyword evidence="2" id="KW-1185">Reference proteome</keyword>
<dbReference type="STRING" id="1160497.A0A1L9VLP5"/>
<protein>
    <recommendedName>
        <fullName evidence="3">NmrA-like domain-containing protein</fullName>
    </recommendedName>
</protein>
<name>A0A1L9VLP5_ASPGL</name>
<organism evidence="1 2">
    <name type="scientific">Aspergillus glaucus CBS 516.65</name>
    <dbReference type="NCBI Taxonomy" id="1160497"/>
    <lineage>
        <taxon>Eukaryota</taxon>
        <taxon>Fungi</taxon>
        <taxon>Dikarya</taxon>
        <taxon>Ascomycota</taxon>
        <taxon>Pezizomycotina</taxon>
        <taxon>Eurotiomycetes</taxon>
        <taxon>Eurotiomycetidae</taxon>
        <taxon>Eurotiales</taxon>
        <taxon>Aspergillaceae</taxon>
        <taxon>Aspergillus</taxon>
        <taxon>Aspergillus subgen. Aspergillus</taxon>
    </lineage>
</organism>
<accession>A0A1L9VLP5</accession>
<gene>
    <name evidence="1" type="ORF">ASPGLDRAFT_82011</name>
</gene>
<dbReference type="VEuPathDB" id="FungiDB:ASPGLDRAFT_82011"/>
<sequence length="163" mass="17519">MGVDYQNNRMIFTGDSANQPVNLYTRPYVAAAYASIFATTPIPSLQNRTLTLSELSPTGAQIAAALAQKQSSRTKTTTETLASVNQKIETGLQNGMPAVLAYYCRKIWGTGEQGGMLGGDVWDVEGYDKVGVEELVGGGLLGGYREISPAVKELFGPQFEECQ</sequence>
<evidence type="ECO:0000313" key="2">
    <source>
        <dbReference type="Proteomes" id="UP000184300"/>
    </source>
</evidence>
<dbReference type="GeneID" id="34466405"/>
<evidence type="ECO:0008006" key="3">
    <source>
        <dbReference type="Google" id="ProtNLM"/>
    </source>
</evidence>
<reference evidence="2" key="1">
    <citation type="journal article" date="2017" name="Genome Biol.">
        <title>Comparative genomics reveals high biological diversity and specific adaptations in the industrially and medically important fungal genus Aspergillus.</title>
        <authorList>
            <person name="de Vries R.P."/>
            <person name="Riley R."/>
            <person name="Wiebenga A."/>
            <person name="Aguilar-Osorio G."/>
            <person name="Amillis S."/>
            <person name="Uchima C.A."/>
            <person name="Anderluh G."/>
            <person name="Asadollahi M."/>
            <person name="Askin M."/>
            <person name="Barry K."/>
            <person name="Battaglia E."/>
            <person name="Bayram O."/>
            <person name="Benocci T."/>
            <person name="Braus-Stromeyer S.A."/>
            <person name="Caldana C."/>
            <person name="Canovas D."/>
            <person name="Cerqueira G.C."/>
            <person name="Chen F."/>
            <person name="Chen W."/>
            <person name="Choi C."/>
            <person name="Clum A."/>
            <person name="Dos Santos R.A."/>
            <person name="Damasio A.R."/>
            <person name="Diallinas G."/>
            <person name="Emri T."/>
            <person name="Fekete E."/>
            <person name="Flipphi M."/>
            <person name="Freyberg S."/>
            <person name="Gallo A."/>
            <person name="Gournas C."/>
            <person name="Habgood R."/>
            <person name="Hainaut M."/>
            <person name="Harispe M.L."/>
            <person name="Henrissat B."/>
            <person name="Hilden K.S."/>
            <person name="Hope R."/>
            <person name="Hossain A."/>
            <person name="Karabika E."/>
            <person name="Karaffa L."/>
            <person name="Karanyi Z."/>
            <person name="Krasevec N."/>
            <person name="Kuo A."/>
            <person name="Kusch H."/>
            <person name="LaButti K."/>
            <person name="Lagendijk E.L."/>
            <person name="Lapidus A."/>
            <person name="Levasseur A."/>
            <person name="Lindquist E."/>
            <person name="Lipzen A."/>
            <person name="Logrieco A.F."/>
            <person name="MacCabe A."/>
            <person name="Maekelae M.R."/>
            <person name="Malavazi I."/>
            <person name="Melin P."/>
            <person name="Meyer V."/>
            <person name="Mielnichuk N."/>
            <person name="Miskei M."/>
            <person name="Molnar A.P."/>
            <person name="Mule G."/>
            <person name="Ngan C.Y."/>
            <person name="Orejas M."/>
            <person name="Orosz E."/>
            <person name="Ouedraogo J.P."/>
            <person name="Overkamp K.M."/>
            <person name="Park H.-S."/>
            <person name="Perrone G."/>
            <person name="Piumi F."/>
            <person name="Punt P.J."/>
            <person name="Ram A.F."/>
            <person name="Ramon A."/>
            <person name="Rauscher S."/>
            <person name="Record E."/>
            <person name="Riano-Pachon D.M."/>
            <person name="Robert V."/>
            <person name="Roehrig J."/>
            <person name="Ruller R."/>
            <person name="Salamov A."/>
            <person name="Salih N.S."/>
            <person name="Samson R.A."/>
            <person name="Sandor E."/>
            <person name="Sanguinetti M."/>
            <person name="Schuetze T."/>
            <person name="Sepcic K."/>
            <person name="Shelest E."/>
            <person name="Sherlock G."/>
            <person name="Sophianopoulou V."/>
            <person name="Squina F.M."/>
            <person name="Sun H."/>
            <person name="Susca A."/>
            <person name="Todd R.B."/>
            <person name="Tsang A."/>
            <person name="Unkles S.E."/>
            <person name="van de Wiele N."/>
            <person name="van Rossen-Uffink D."/>
            <person name="Oliveira J.V."/>
            <person name="Vesth T.C."/>
            <person name="Visser J."/>
            <person name="Yu J.-H."/>
            <person name="Zhou M."/>
            <person name="Andersen M.R."/>
            <person name="Archer D.B."/>
            <person name="Baker S.E."/>
            <person name="Benoit I."/>
            <person name="Brakhage A.A."/>
            <person name="Braus G.H."/>
            <person name="Fischer R."/>
            <person name="Frisvad J.C."/>
            <person name="Goldman G.H."/>
            <person name="Houbraken J."/>
            <person name="Oakley B."/>
            <person name="Pocsi I."/>
            <person name="Scazzocchio C."/>
            <person name="Seiboth B."/>
            <person name="vanKuyk P.A."/>
            <person name="Wortman J."/>
            <person name="Dyer P.S."/>
            <person name="Grigoriev I.V."/>
        </authorList>
    </citation>
    <scope>NUCLEOTIDE SEQUENCE [LARGE SCALE GENOMIC DNA]</scope>
    <source>
        <strain evidence="2">CBS 516.65</strain>
    </source>
</reference>
<evidence type="ECO:0000313" key="1">
    <source>
        <dbReference type="EMBL" id="OJJ84792.1"/>
    </source>
</evidence>
<dbReference type="EMBL" id="KV878896">
    <property type="protein sequence ID" value="OJJ84792.1"/>
    <property type="molecule type" value="Genomic_DNA"/>
</dbReference>
<dbReference type="OrthoDB" id="5283654at2759"/>
<dbReference type="Proteomes" id="UP000184300">
    <property type="component" value="Unassembled WGS sequence"/>
</dbReference>